<evidence type="ECO:0000313" key="2">
    <source>
        <dbReference type="Proteomes" id="UP001194468"/>
    </source>
</evidence>
<proteinExistence type="predicted"/>
<comment type="caution">
    <text evidence="1">The sequence shown here is derived from an EMBL/GenBank/DDBJ whole genome shotgun (WGS) entry which is preliminary data.</text>
</comment>
<dbReference type="AlphaFoldDB" id="A0AAD4BZS4"/>
<organism evidence="1 2">
    <name type="scientific">Boletus edulis BED1</name>
    <dbReference type="NCBI Taxonomy" id="1328754"/>
    <lineage>
        <taxon>Eukaryota</taxon>
        <taxon>Fungi</taxon>
        <taxon>Dikarya</taxon>
        <taxon>Basidiomycota</taxon>
        <taxon>Agaricomycotina</taxon>
        <taxon>Agaricomycetes</taxon>
        <taxon>Agaricomycetidae</taxon>
        <taxon>Boletales</taxon>
        <taxon>Boletineae</taxon>
        <taxon>Boletaceae</taxon>
        <taxon>Boletoideae</taxon>
        <taxon>Boletus</taxon>
    </lineage>
</organism>
<dbReference type="Proteomes" id="UP001194468">
    <property type="component" value="Unassembled WGS sequence"/>
</dbReference>
<evidence type="ECO:0000313" key="1">
    <source>
        <dbReference type="EMBL" id="KAF8444567.1"/>
    </source>
</evidence>
<reference evidence="1" key="1">
    <citation type="submission" date="2019-10" db="EMBL/GenBank/DDBJ databases">
        <authorList>
            <consortium name="DOE Joint Genome Institute"/>
            <person name="Kuo A."/>
            <person name="Miyauchi S."/>
            <person name="Kiss E."/>
            <person name="Drula E."/>
            <person name="Kohler A."/>
            <person name="Sanchez-Garcia M."/>
            <person name="Andreopoulos B."/>
            <person name="Barry K.W."/>
            <person name="Bonito G."/>
            <person name="Buee M."/>
            <person name="Carver A."/>
            <person name="Chen C."/>
            <person name="Cichocki N."/>
            <person name="Clum A."/>
            <person name="Culley D."/>
            <person name="Crous P.W."/>
            <person name="Fauchery L."/>
            <person name="Girlanda M."/>
            <person name="Hayes R."/>
            <person name="Keri Z."/>
            <person name="LaButti K."/>
            <person name="Lipzen A."/>
            <person name="Lombard V."/>
            <person name="Magnuson J."/>
            <person name="Maillard F."/>
            <person name="Morin E."/>
            <person name="Murat C."/>
            <person name="Nolan M."/>
            <person name="Ohm R."/>
            <person name="Pangilinan J."/>
            <person name="Pereira M."/>
            <person name="Perotto S."/>
            <person name="Peter M."/>
            <person name="Riley R."/>
            <person name="Sitrit Y."/>
            <person name="Stielow B."/>
            <person name="Szollosi G."/>
            <person name="Zifcakova L."/>
            <person name="Stursova M."/>
            <person name="Spatafora J.W."/>
            <person name="Tedersoo L."/>
            <person name="Vaario L.-M."/>
            <person name="Yamada A."/>
            <person name="Yan M."/>
            <person name="Wang P."/>
            <person name="Xu J."/>
            <person name="Bruns T."/>
            <person name="Baldrian P."/>
            <person name="Vilgalys R."/>
            <person name="Henrissat B."/>
            <person name="Grigoriev I.V."/>
            <person name="Hibbett D."/>
            <person name="Nagy L.G."/>
            <person name="Martin F.M."/>
        </authorList>
    </citation>
    <scope>NUCLEOTIDE SEQUENCE</scope>
    <source>
        <strain evidence="1">BED1</strain>
    </source>
</reference>
<keyword evidence="2" id="KW-1185">Reference proteome</keyword>
<dbReference type="EMBL" id="WHUW01000006">
    <property type="protein sequence ID" value="KAF8444567.1"/>
    <property type="molecule type" value="Genomic_DNA"/>
</dbReference>
<gene>
    <name evidence="1" type="ORF">L210DRAFT_3530235</name>
</gene>
<name>A0AAD4BZS4_BOLED</name>
<accession>A0AAD4BZS4</accession>
<sequence>MFAGKHHGASCWGIRGLGKKTVPAPDGPSGAAGFAGNGEIRNMPGIPVAEGWMLSAVACGWPDAIRRTSPVPNWGPE</sequence>
<protein>
    <submittedName>
        <fullName evidence="1">Uncharacterized protein</fullName>
    </submittedName>
</protein>
<reference evidence="1" key="2">
    <citation type="journal article" date="2020" name="Nat. Commun.">
        <title>Large-scale genome sequencing of mycorrhizal fungi provides insights into the early evolution of symbiotic traits.</title>
        <authorList>
            <person name="Miyauchi S."/>
            <person name="Kiss E."/>
            <person name="Kuo A."/>
            <person name="Drula E."/>
            <person name="Kohler A."/>
            <person name="Sanchez-Garcia M."/>
            <person name="Morin E."/>
            <person name="Andreopoulos B."/>
            <person name="Barry K.W."/>
            <person name="Bonito G."/>
            <person name="Buee M."/>
            <person name="Carver A."/>
            <person name="Chen C."/>
            <person name="Cichocki N."/>
            <person name="Clum A."/>
            <person name="Culley D."/>
            <person name="Crous P.W."/>
            <person name="Fauchery L."/>
            <person name="Girlanda M."/>
            <person name="Hayes R.D."/>
            <person name="Keri Z."/>
            <person name="LaButti K."/>
            <person name="Lipzen A."/>
            <person name="Lombard V."/>
            <person name="Magnuson J."/>
            <person name="Maillard F."/>
            <person name="Murat C."/>
            <person name="Nolan M."/>
            <person name="Ohm R.A."/>
            <person name="Pangilinan J."/>
            <person name="Pereira M.F."/>
            <person name="Perotto S."/>
            <person name="Peter M."/>
            <person name="Pfister S."/>
            <person name="Riley R."/>
            <person name="Sitrit Y."/>
            <person name="Stielow J.B."/>
            <person name="Szollosi G."/>
            <person name="Zifcakova L."/>
            <person name="Stursova M."/>
            <person name="Spatafora J.W."/>
            <person name="Tedersoo L."/>
            <person name="Vaario L.M."/>
            <person name="Yamada A."/>
            <person name="Yan M."/>
            <person name="Wang P."/>
            <person name="Xu J."/>
            <person name="Bruns T."/>
            <person name="Baldrian P."/>
            <person name="Vilgalys R."/>
            <person name="Dunand C."/>
            <person name="Henrissat B."/>
            <person name="Grigoriev I.V."/>
            <person name="Hibbett D."/>
            <person name="Nagy L.G."/>
            <person name="Martin F.M."/>
        </authorList>
    </citation>
    <scope>NUCLEOTIDE SEQUENCE</scope>
    <source>
        <strain evidence="1">BED1</strain>
    </source>
</reference>